<feature type="transmembrane region" description="Helical" evidence="1">
    <location>
        <begin position="12"/>
        <end position="31"/>
    </location>
</feature>
<feature type="transmembrane region" description="Helical" evidence="1">
    <location>
        <begin position="75"/>
        <end position="94"/>
    </location>
</feature>
<keyword evidence="1" id="KW-0812">Transmembrane</keyword>
<dbReference type="EMBL" id="CP053832">
    <property type="protein sequence ID" value="QKF85086.1"/>
    <property type="molecule type" value="Genomic_DNA"/>
</dbReference>
<dbReference type="Proteomes" id="UP000509722">
    <property type="component" value="Chromosome"/>
</dbReference>
<evidence type="ECO:0000313" key="2">
    <source>
        <dbReference type="EMBL" id="QKF85086.1"/>
    </source>
</evidence>
<evidence type="ECO:0000256" key="1">
    <source>
        <dbReference type="SAM" id="Phobius"/>
    </source>
</evidence>
<gene>
    <name evidence="2" type="ORF">CURT_1658</name>
</gene>
<reference evidence="2 3" key="1">
    <citation type="submission" date="2020-05" db="EMBL/GenBank/DDBJ databases">
        <title>Complete genome sequencing of Campylobacter and Arcobacter type strains.</title>
        <authorList>
            <person name="Miller W.G."/>
            <person name="Yee E."/>
        </authorList>
    </citation>
    <scope>NUCLEOTIDE SEQUENCE [LARGE SCALE GENOMIC DNA]</scope>
    <source>
        <strain evidence="2 3">LMG 6451</strain>
    </source>
</reference>
<organism evidence="2 3">
    <name type="scientific">Campylobacter ureolyticus</name>
    <dbReference type="NCBI Taxonomy" id="827"/>
    <lineage>
        <taxon>Bacteria</taxon>
        <taxon>Pseudomonadati</taxon>
        <taxon>Campylobacterota</taxon>
        <taxon>Epsilonproteobacteria</taxon>
        <taxon>Campylobacterales</taxon>
        <taxon>Campylobacteraceae</taxon>
        <taxon>Campylobacter</taxon>
    </lineage>
</organism>
<keyword evidence="1" id="KW-0472">Membrane</keyword>
<feature type="transmembrane region" description="Helical" evidence="1">
    <location>
        <begin position="37"/>
        <end position="54"/>
    </location>
</feature>
<keyword evidence="1" id="KW-1133">Transmembrane helix</keyword>
<dbReference type="AlphaFoldDB" id="A0AAE7EBD2"/>
<evidence type="ECO:0000313" key="3">
    <source>
        <dbReference type="Proteomes" id="UP000509722"/>
    </source>
</evidence>
<protein>
    <submittedName>
        <fullName evidence="2">Membrane protein</fullName>
    </submittedName>
</protein>
<proteinExistence type="predicted"/>
<accession>A0AAE7EBD2</accession>
<sequence>MKNNLLQFIKSFVMVLLILVFYIVLCKFSLYIFGKNWIYILFIFPILYFGYFTMKKDIKKSDFCYEKIKNPNIQYGGVAFVWLIMSVLFLIVFICTK</sequence>
<name>A0AAE7EBD2_9BACT</name>